<dbReference type="SUPFAM" id="SSF50341">
    <property type="entry name" value="CheW-like"/>
    <property type="match status" value="1"/>
</dbReference>
<gene>
    <name evidence="2" type="ORF">XH94_35525</name>
</gene>
<dbReference type="GO" id="GO:0007165">
    <property type="term" value="P:signal transduction"/>
    <property type="evidence" value="ECO:0007669"/>
    <property type="project" value="InterPro"/>
</dbReference>
<name>A0A4Q0S0P1_9BRAD</name>
<feature type="domain" description="CheW-like" evidence="1">
    <location>
        <begin position="12"/>
        <end position="44"/>
    </location>
</feature>
<dbReference type="Proteomes" id="UP000290565">
    <property type="component" value="Unassembled WGS sequence"/>
</dbReference>
<dbReference type="PROSITE" id="PS50851">
    <property type="entry name" value="CHEW"/>
    <property type="match status" value="1"/>
</dbReference>
<dbReference type="EMBL" id="LBJM01000167">
    <property type="protein sequence ID" value="RXH26274.1"/>
    <property type="molecule type" value="Genomic_DNA"/>
</dbReference>
<proteinExistence type="predicted"/>
<feature type="non-terminal residue" evidence="2">
    <location>
        <position position="44"/>
    </location>
</feature>
<dbReference type="GO" id="GO:0006935">
    <property type="term" value="P:chemotaxis"/>
    <property type="evidence" value="ECO:0007669"/>
    <property type="project" value="InterPro"/>
</dbReference>
<evidence type="ECO:0000313" key="2">
    <source>
        <dbReference type="EMBL" id="RXH26274.1"/>
    </source>
</evidence>
<reference evidence="2 3" key="1">
    <citation type="submission" date="2015-04" db="EMBL/GenBank/DDBJ databases">
        <title>Comparative genomics of rhizobia nodulating Arachis hypogaea in China.</title>
        <authorList>
            <person name="Li Y."/>
        </authorList>
    </citation>
    <scope>NUCLEOTIDE SEQUENCE [LARGE SCALE GENOMIC DNA]</scope>
    <source>
        <strain evidence="2 3">CCBAU 51787</strain>
    </source>
</reference>
<dbReference type="InterPro" id="IPR036061">
    <property type="entry name" value="CheW-like_dom_sf"/>
</dbReference>
<dbReference type="InterPro" id="IPR002545">
    <property type="entry name" value="CheW-lke_dom"/>
</dbReference>
<evidence type="ECO:0000259" key="1">
    <source>
        <dbReference type="PROSITE" id="PS50851"/>
    </source>
</evidence>
<dbReference type="AlphaFoldDB" id="A0A4Q0S0P1"/>
<comment type="caution">
    <text evidence="2">The sequence shown here is derived from an EMBL/GenBank/DDBJ whole genome shotgun (WGS) entry which is preliminary data.</text>
</comment>
<organism evidence="2 3">
    <name type="scientific">Bradyrhizobium zhanjiangense</name>
    <dbReference type="NCBI Taxonomy" id="1325107"/>
    <lineage>
        <taxon>Bacteria</taxon>
        <taxon>Pseudomonadati</taxon>
        <taxon>Pseudomonadota</taxon>
        <taxon>Alphaproteobacteria</taxon>
        <taxon>Hyphomicrobiales</taxon>
        <taxon>Nitrobacteraceae</taxon>
        <taxon>Bradyrhizobium</taxon>
    </lineage>
</organism>
<sequence>MSRKTQSTEGAMVEYVTAMIGGQLFGLPISRVQDVFMPERVTRV</sequence>
<accession>A0A4Q0S0P1</accession>
<evidence type="ECO:0000313" key="3">
    <source>
        <dbReference type="Proteomes" id="UP000290565"/>
    </source>
</evidence>
<protein>
    <submittedName>
        <fullName evidence="2">Chemotaxis protein CheW</fullName>
    </submittedName>
</protein>